<feature type="coiled-coil region" evidence="1">
    <location>
        <begin position="683"/>
        <end position="896"/>
    </location>
</feature>
<protein>
    <submittedName>
        <fullName evidence="3">Uncharacterized protein</fullName>
    </submittedName>
</protein>
<dbReference type="InterPro" id="IPR043513">
    <property type="entry name" value="Cenp-F"/>
</dbReference>
<organism evidence="3 4">
    <name type="scientific">Volvox africanus</name>
    <dbReference type="NCBI Taxonomy" id="51714"/>
    <lineage>
        <taxon>Eukaryota</taxon>
        <taxon>Viridiplantae</taxon>
        <taxon>Chlorophyta</taxon>
        <taxon>core chlorophytes</taxon>
        <taxon>Chlorophyceae</taxon>
        <taxon>CS clade</taxon>
        <taxon>Chlamydomonadales</taxon>
        <taxon>Volvocaceae</taxon>
        <taxon>Volvox</taxon>
    </lineage>
</organism>
<evidence type="ECO:0000256" key="2">
    <source>
        <dbReference type="SAM" id="MobiDB-lite"/>
    </source>
</evidence>
<feature type="compositionally biased region" description="Gly residues" evidence="2">
    <location>
        <begin position="1433"/>
        <end position="1454"/>
    </location>
</feature>
<feature type="region of interest" description="Disordered" evidence="2">
    <location>
        <begin position="274"/>
        <end position="301"/>
    </location>
</feature>
<dbReference type="Gene3D" id="1.20.5.340">
    <property type="match status" value="1"/>
</dbReference>
<dbReference type="GO" id="GO:0010389">
    <property type="term" value="P:regulation of G2/M transition of mitotic cell cycle"/>
    <property type="evidence" value="ECO:0007669"/>
    <property type="project" value="TreeGrafter"/>
</dbReference>
<keyword evidence="1" id="KW-0175">Coiled coil</keyword>
<name>A0A8J4B1S1_9CHLO</name>
<feature type="region of interest" description="Disordered" evidence="2">
    <location>
        <begin position="1429"/>
        <end position="1454"/>
    </location>
</feature>
<dbReference type="Proteomes" id="UP000747399">
    <property type="component" value="Unassembled WGS sequence"/>
</dbReference>
<dbReference type="GO" id="GO:0005634">
    <property type="term" value="C:nucleus"/>
    <property type="evidence" value="ECO:0007669"/>
    <property type="project" value="TreeGrafter"/>
</dbReference>
<dbReference type="GO" id="GO:0051310">
    <property type="term" value="P:metaphase chromosome alignment"/>
    <property type="evidence" value="ECO:0007669"/>
    <property type="project" value="TreeGrafter"/>
</dbReference>
<dbReference type="GO" id="GO:0000278">
    <property type="term" value="P:mitotic cell cycle"/>
    <property type="evidence" value="ECO:0007669"/>
    <property type="project" value="TreeGrafter"/>
</dbReference>
<dbReference type="Gene3D" id="1.10.287.1490">
    <property type="match status" value="2"/>
</dbReference>
<dbReference type="GO" id="GO:0000775">
    <property type="term" value="C:chromosome, centromeric region"/>
    <property type="evidence" value="ECO:0007669"/>
    <property type="project" value="InterPro"/>
</dbReference>
<reference evidence="3" key="1">
    <citation type="journal article" date="2021" name="Proc. Natl. Acad. Sci. U.S.A.">
        <title>Three genomes in the algal genus Volvox reveal the fate of a haploid sex-determining region after a transition to homothallism.</title>
        <authorList>
            <person name="Yamamoto K."/>
            <person name="Hamaji T."/>
            <person name="Kawai-Toyooka H."/>
            <person name="Matsuzaki R."/>
            <person name="Takahashi F."/>
            <person name="Nishimura Y."/>
            <person name="Kawachi M."/>
            <person name="Noguchi H."/>
            <person name="Minakuchi Y."/>
            <person name="Umen J.G."/>
            <person name="Toyoda A."/>
            <person name="Nozaki H."/>
        </authorList>
    </citation>
    <scope>NUCLEOTIDE SEQUENCE</scope>
    <source>
        <strain evidence="3">NIES-3780</strain>
    </source>
</reference>
<comment type="caution">
    <text evidence="3">The sequence shown here is derived from an EMBL/GenBank/DDBJ whole genome shotgun (WGS) entry which is preliminary data.</text>
</comment>
<feature type="compositionally biased region" description="Low complexity" evidence="2">
    <location>
        <begin position="1339"/>
        <end position="1352"/>
    </location>
</feature>
<keyword evidence="4" id="KW-1185">Reference proteome</keyword>
<sequence length="1474" mass="157587">MWGQLNNLTKLVSEQAGSVIKEAGLDATLNSAKQQLTGQLDKLASSVLVIEPGQPVKAAGGVSGIGDDGTTNVANGQESASLSQLRDENAKLQLQARKLQETAADVLGELEEAQDALAREQAARATAEQRLEAVQKELERQLQGAASQSASSEEVQKLKDALASSEATAKAFEMKGRRQYSQLITTKQQLTELEASHLRMQELHAALEQRHRELQEELEALRNREPELHADRRRFDGAGGESPSVALSSQVEELRSQLQRRDEQLHQLQIDLEQQRRQDASAREAQAEAEGKARAQAEEAKAEAARLRTQLDAALANVQEAELRSQQASAESTRLATELQAQRRLKDQLVEAACAALSEQLAASRQQVEVLLADASESRAEFTQQQQALQEREVMLELERRRAADSEFGRADAEDRAAAAGAELERCKQRLAADEARYRREMDELNDSLDELRRQADEQGRAAASSTGLTQRLAVYVGQLESAAALCEATTLTPYTSYDQLLTELQERLAAIQGQGGKAGVAASPATAALSPCPAQEALQQELSCLRSELAQLRHSAEAVTHLRKQLAARDSELYDTRQALQRAEQERTSLEERLQRLQGQLREAREARDACGAESEDQRRRLQADLDAAGQRARELEAQLAAASAATTAAEHCAAAAVQRAADMEARAATAAAAAENTASVVEALTAQAGAAEAQVRQLRGEVDSAAASLATAGADAEAQYSQLLQEKSRLQQELTHAVSELQAAQARMEALERERADMDAEVTRVTSELEEAHMRAGSLDGERLKSEEVCRTLNSRLAAMEAEAVELRRQLGEGGEASKMAASALAAAQNEATQLKARLKEVEQQRSNGAQALQASERALAQAKSELQDTRSELAGARSQLAAAEGKIERLNCEVTDRMSALEAIRTGSQAEVALAAQRLSTATSRVAELEAALALATTQHDQATTALQHKLTAMEKEAASARAATRQLEQQVSVLRDSLTAERDAAAATAALVRSELEAKTAAEVSAATAALSKQWQARLDDAIARHSAALQETQQELETVRQRAQVAEEELAMLQAASGDMERLRKKVADFGPLTARLEADKAAACKAVAEAQAAQQQLEDRVRAMETEAAERNRKFQMLQRSFKGEVESARQQLEAVQAQIASHVTAAATAEQRAEEAMARCQAAEVERLELQQQLEDAHAAVTRLEASLAAQVAVGVDAAGKLAAVEAMLAEERAGQAAAQSDGDSLRQDFERLVAAAVAAREEEAERRVAAAVAREQSALAEARQAEARAEAAELAKIELTLALARVDDAGRSTVAAGPIGLRPSVSSLGHVANLVGTSSDEYFSGSSNHGTAADGDATSATDVAPSSKGSAHDRRLAARQAEILAEMQQRVDEAELAAAVQTRRAVGLEAEVATLQQQLSECQRQVKELSWQICVAVGDTPVTSGGRGPRGGGGAGSGGAASGSGGAASRMGMFDILGCGANYRRN</sequence>
<evidence type="ECO:0000313" key="3">
    <source>
        <dbReference type="EMBL" id="GIL51238.1"/>
    </source>
</evidence>
<dbReference type="GO" id="GO:0000922">
    <property type="term" value="C:spindle pole"/>
    <property type="evidence" value="ECO:0007669"/>
    <property type="project" value="TreeGrafter"/>
</dbReference>
<evidence type="ECO:0000313" key="4">
    <source>
        <dbReference type="Proteomes" id="UP000747399"/>
    </source>
</evidence>
<dbReference type="PANTHER" id="PTHR18874:SF10">
    <property type="entry name" value="CENTROMERE PROTEIN F"/>
    <property type="match status" value="1"/>
</dbReference>
<feature type="coiled-coil region" evidence="1">
    <location>
        <begin position="1260"/>
        <end position="1290"/>
    </location>
</feature>
<dbReference type="EMBL" id="BNCO01000010">
    <property type="protein sequence ID" value="GIL51238.1"/>
    <property type="molecule type" value="Genomic_DNA"/>
</dbReference>
<feature type="coiled-coil region" evidence="1">
    <location>
        <begin position="1020"/>
        <end position="1194"/>
    </location>
</feature>
<evidence type="ECO:0000256" key="1">
    <source>
        <dbReference type="SAM" id="Coils"/>
    </source>
</evidence>
<dbReference type="GO" id="GO:0070840">
    <property type="term" value="F:dynein complex binding"/>
    <property type="evidence" value="ECO:0007669"/>
    <property type="project" value="TreeGrafter"/>
</dbReference>
<feature type="coiled-coil region" evidence="1">
    <location>
        <begin position="922"/>
        <end position="974"/>
    </location>
</feature>
<dbReference type="PANTHER" id="PTHR18874">
    <property type="entry name" value="CMF/LEK/CENP CELL DIVISION-RELATED"/>
    <property type="match status" value="1"/>
</dbReference>
<feature type="coiled-coil region" evidence="1">
    <location>
        <begin position="536"/>
        <end position="647"/>
    </location>
</feature>
<accession>A0A8J4B1S1</accession>
<gene>
    <name evidence="3" type="ORF">Vafri_7094</name>
</gene>
<feature type="region of interest" description="Disordered" evidence="2">
    <location>
        <begin position="1334"/>
        <end position="1363"/>
    </location>
</feature>
<proteinExistence type="predicted"/>
<feature type="compositionally biased region" description="Basic and acidic residues" evidence="2">
    <location>
        <begin position="220"/>
        <end position="236"/>
    </location>
</feature>
<feature type="region of interest" description="Disordered" evidence="2">
    <location>
        <begin position="220"/>
        <end position="260"/>
    </location>
</feature>
<feature type="coiled-coil region" evidence="1">
    <location>
        <begin position="1365"/>
        <end position="1420"/>
    </location>
</feature>
<dbReference type="GO" id="GO:0008017">
    <property type="term" value="F:microtubule binding"/>
    <property type="evidence" value="ECO:0007669"/>
    <property type="project" value="InterPro"/>
</dbReference>